<keyword evidence="7" id="KW-0539">Nucleus</keyword>
<feature type="domain" description="Chromo" evidence="10">
    <location>
        <begin position="225"/>
        <end position="298"/>
    </location>
</feature>
<dbReference type="InterPro" id="IPR011011">
    <property type="entry name" value="Znf_FYVE_PHD"/>
</dbReference>
<reference evidence="12" key="1">
    <citation type="journal article" date="2016" name="Nat. Genet.">
        <title>A high-quality carrot genome assembly provides new insights into carotenoid accumulation and asterid genome evolution.</title>
        <authorList>
            <person name="Iorizzo M."/>
            <person name="Ellison S."/>
            <person name="Senalik D."/>
            <person name="Zeng P."/>
            <person name="Satapoomin P."/>
            <person name="Huang J."/>
            <person name="Bowman M."/>
            <person name="Iovene M."/>
            <person name="Sanseverino W."/>
            <person name="Cavagnaro P."/>
            <person name="Yildiz M."/>
            <person name="Macko-Podgorni A."/>
            <person name="Moranska E."/>
            <person name="Grzebelus E."/>
            <person name="Grzebelus D."/>
            <person name="Ashrafi H."/>
            <person name="Zheng Z."/>
            <person name="Cheng S."/>
            <person name="Spooner D."/>
            <person name="Van Deynze A."/>
            <person name="Simon P."/>
        </authorList>
    </citation>
    <scope>NUCLEOTIDE SEQUENCE [LARGE SCALE GENOMIC DNA]</scope>
    <source>
        <tissue evidence="12">Leaf</tissue>
    </source>
</reference>
<protein>
    <recommendedName>
        <fullName evidence="13">PHD-type domain-containing protein</fullName>
    </recommendedName>
</protein>
<evidence type="ECO:0000256" key="6">
    <source>
        <dbReference type="ARBA" id="ARBA00022840"/>
    </source>
</evidence>
<evidence type="ECO:0000256" key="2">
    <source>
        <dbReference type="ARBA" id="ARBA00022723"/>
    </source>
</evidence>
<comment type="caution">
    <text evidence="12">The sequence shown here is derived from an EMBL/GenBank/DDBJ whole genome shotgun (WGS) entry which is preliminary data.</text>
</comment>
<dbReference type="InterPro" id="IPR000953">
    <property type="entry name" value="Chromo/chromo_shadow_dom"/>
</dbReference>
<dbReference type="GO" id="GO:0003682">
    <property type="term" value="F:chromatin binding"/>
    <property type="evidence" value="ECO:0007669"/>
    <property type="project" value="TreeGrafter"/>
</dbReference>
<dbReference type="GO" id="GO:0016887">
    <property type="term" value="F:ATP hydrolysis activity"/>
    <property type="evidence" value="ECO:0007669"/>
    <property type="project" value="TreeGrafter"/>
</dbReference>
<keyword evidence="2" id="KW-0479">Metal-binding</keyword>
<organism evidence="12">
    <name type="scientific">Daucus carota subsp. sativus</name>
    <name type="common">Carrot</name>
    <dbReference type="NCBI Taxonomy" id="79200"/>
    <lineage>
        <taxon>Eukaryota</taxon>
        <taxon>Viridiplantae</taxon>
        <taxon>Streptophyta</taxon>
        <taxon>Embryophyta</taxon>
        <taxon>Tracheophyta</taxon>
        <taxon>Spermatophyta</taxon>
        <taxon>Magnoliopsida</taxon>
        <taxon>eudicotyledons</taxon>
        <taxon>Gunneridae</taxon>
        <taxon>Pentapetalae</taxon>
        <taxon>asterids</taxon>
        <taxon>campanulids</taxon>
        <taxon>Apiales</taxon>
        <taxon>Apiaceae</taxon>
        <taxon>Apioideae</taxon>
        <taxon>Scandiceae</taxon>
        <taxon>Daucinae</taxon>
        <taxon>Daucus</taxon>
        <taxon>Daucus sect. Daucus</taxon>
    </lineage>
</organism>
<dbReference type="PANTHER" id="PTHR45623">
    <property type="entry name" value="CHROMODOMAIN-HELICASE-DNA-BINDING PROTEIN 3-RELATED-RELATED"/>
    <property type="match status" value="1"/>
</dbReference>
<dbReference type="SUPFAM" id="SSF54160">
    <property type="entry name" value="Chromo domain-like"/>
    <property type="match status" value="2"/>
</dbReference>
<dbReference type="GO" id="GO:0140658">
    <property type="term" value="F:ATP-dependent chromatin remodeler activity"/>
    <property type="evidence" value="ECO:0007669"/>
    <property type="project" value="TreeGrafter"/>
</dbReference>
<feature type="domain" description="Chromo" evidence="10">
    <location>
        <begin position="156"/>
        <end position="223"/>
    </location>
</feature>
<dbReference type="GO" id="GO:0005524">
    <property type="term" value="F:ATP binding"/>
    <property type="evidence" value="ECO:0007669"/>
    <property type="project" value="UniProtKB-KW"/>
</dbReference>
<dbReference type="PROSITE" id="PS01359">
    <property type="entry name" value="ZF_PHD_1"/>
    <property type="match status" value="1"/>
</dbReference>
<dbReference type="PROSITE" id="PS50013">
    <property type="entry name" value="CHROMO_2"/>
    <property type="match status" value="2"/>
</dbReference>
<comment type="subcellular location">
    <subcellularLocation>
        <location evidence="1">Nucleus</location>
    </subcellularLocation>
</comment>
<dbReference type="InterPro" id="IPR013083">
    <property type="entry name" value="Znf_RING/FYVE/PHD"/>
</dbReference>
<dbReference type="SMART" id="SM00298">
    <property type="entry name" value="CHROMO"/>
    <property type="match status" value="2"/>
</dbReference>
<evidence type="ECO:0000256" key="1">
    <source>
        <dbReference type="ARBA" id="ARBA00004123"/>
    </source>
</evidence>
<dbReference type="InterPro" id="IPR027417">
    <property type="entry name" value="P-loop_NTPase"/>
</dbReference>
<dbReference type="GO" id="GO:0042393">
    <property type="term" value="F:histone binding"/>
    <property type="evidence" value="ECO:0007669"/>
    <property type="project" value="TreeGrafter"/>
</dbReference>
<evidence type="ECO:0000256" key="9">
    <source>
        <dbReference type="SAM" id="MobiDB-lite"/>
    </source>
</evidence>
<dbReference type="PANTHER" id="PTHR45623:SF13">
    <property type="entry name" value="HELICASE PROTEIN MOM1"/>
    <property type="match status" value="1"/>
</dbReference>
<evidence type="ECO:0000256" key="3">
    <source>
        <dbReference type="ARBA" id="ARBA00022741"/>
    </source>
</evidence>
<dbReference type="Gene3D" id="3.40.50.300">
    <property type="entry name" value="P-loop containing nucleotide triphosphate hydrolases"/>
    <property type="match status" value="1"/>
</dbReference>
<keyword evidence="4 8" id="KW-0863">Zinc-finger</keyword>
<dbReference type="SUPFAM" id="SSF57903">
    <property type="entry name" value="FYVE/PHD zinc finger"/>
    <property type="match status" value="1"/>
</dbReference>
<feature type="region of interest" description="Disordered" evidence="9">
    <location>
        <begin position="979"/>
        <end position="1006"/>
    </location>
</feature>
<sequence length="1519" mass="172052">MTVKKQKKLSGHTFRALFKRRAVKAKRPDTPLVVPDSVADFLTELSASSEIKRVDSIMQNAYMQNVENNHHDDSVAEAELSCCTKSKLYLDIGSRHHRCANCMNGGTLLKCSGQGCKRRFHLSCVNPSLSYVPPGVWHCSWCTDRKIKFGMYSVSEGIESIWDARPSTHVLSDTQGQKEYLVKYKALAHVHNRWLSEAQLISEAPEFFRKLKRINQIKENNVEWTVPDRLLDKRLIVLPENDSNVSDCHYEWLVKWKCLGYSQATWELENASFMRTPGVMKLMDNFENRHKKSDRVVHSPEKSKGRGRTFTELSKMPLQGSPDICNFNLTYVNKLREYWHRSQHCLIIDNQERVVKVVLFILSFQRCLKQPFLIITAASDLPLWVAQFSRWASSENIVVYMGNKDIRSSIKTLEFYNEGGCIMFQVLLTLPQVVAEDVEVLEAIKWEAIIIDECQRRSVSNCLTQVKMLAVNMRLFTASHEIKDKRLNYEAMLSLLDPKFDQPSQQTEPNLEFCDLKKRLAPFVAFECNYGMSKFAEYWVPVHLSNVQIEQYCESLLSNTLTLCSNAKIDSVNSLRELLILTRKCCDHPFLVDHSVQSFLATSLPVSESYHLDLGIKISGKLQLLDKILTEAKERSLKVLVMFQSLGGSGQIYSVGDILSDFVHQQFGQESYTRIDREIIRLKKYAPQVINMEDGGKFVCLIESRACCSRVKFSSLDMVILFGSDWNPKNDLRALEKITIDSQFDQIKVLRLYSSFTVEEQILVLAKQGETFDGNVMHIGRSTCHRLLTWGANYLFNKLNVIHDRDLPVLQLNNESQQSLLDDVFHELLAIFPKTFETSDSIKCSIISYVQQIEGAYKCNTMLFGEKEFPLMQNYAVIKQIMEDEPPHVLWSNLLEGKEHKWKYLPEQSPRKRKKVKYSLDLLEESATQVISSKRNCNRGISNTGNRTKSIINGKFKHLFDRTFKKSPQSTKRMRAVNHASKLSSAPRRLRKATQKGNGADEVNLGEHDMHDVNHVSSPSSLPQGPAVGKFKHLLGNTFKRSPCSTKHMLAVNDASKPSSVSCGSNSVSQKVNGGDEVTLGAHDMHNINHASSPSSMPQEFNCASQEFGGDELTLGERATQSGQYNKSPSMRGELSSDSLLALQHQTNPCQLGSYPLHQQLCSPNPPPELPERPIVEEMSRLPSDVYPVSTLPSQMSGDIIFEHGNINLQHPMTSEALQCIPLQMEMERGKQCIEQAVKICEDMKLRLISDRDKEIAEIHNKYNLLFQQAELTSKRHVHDLKIRYAKVCRTQLLARAFLQMNYPGNQDLLLATQKEGHLCGQPVTGATPVPAVDDQSSMERHAVSDHIPQSDNMVNQTAVIYPAAEVTIPRIEQSLIDLRMNSLTPVTSSVEAVVLSSSVHSGARNMSCFSQLPACHVTDLQANQAMQSGRFARNQFRNNAPAPHLRHSRLSNIPISNLPTYPNILPNPQLHQNLTPVQSAFQSGSLLEIVNQRVDELTVELPELPQQLDSSNFLYSSF</sequence>
<name>A0A164WHW9_DAUCS</name>
<dbReference type="InterPro" id="IPR019786">
    <property type="entry name" value="Zinc_finger_PHD-type_CS"/>
</dbReference>
<dbReference type="GO" id="GO:0005634">
    <property type="term" value="C:nucleus"/>
    <property type="evidence" value="ECO:0007669"/>
    <property type="project" value="UniProtKB-SubCell"/>
</dbReference>
<keyword evidence="6" id="KW-0067">ATP-binding</keyword>
<feature type="domain" description="PHD-type" evidence="11">
    <location>
        <begin position="96"/>
        <end position="145"/>
    </location>
</feature>
<evidence type="ECO:0008006" key="13">
    <source>
        <dbReference type="Google" id="ProtNLM"/>
    </source>
</evidence>
<dbReference type="SUPFAM" id="SSF52540">
    <property type="entry name" value="P-loop containing nucleoside triphosphate hydrolases"/>
    <property type="match status" value="2"/>
</dbReference>
<keyword evidence="5" id="KW-0862">Zinc</keyword>
<dbReference type="Gene3D" id="2.40.50.40">
    <property type="match status" value="2"/>
</dbReference>
<proteinExistence type="predicted"/>
<gene>
    <name evidence="12" type="ORF">DCAR_020831</name>
</gene>
<dbReference type="GO" id="GO:0003677">
    <property type="term" value="F:DNA binding"/>
    <property type="evidence" value="ECO:0007669"/>
    <property type="project" value="TreeGrafter"/>
</dbReference>
<dbReference type="GO" id="GO:0008270">
    <property type="term" value="F:zinc ion binding"/>
    <property type="evidence" value="ECO:0007669"/>
    <property type="project" value="UniProtKB-KW"/>
</dbReference>
<dbReference type="InterPro" id="IPR019787">
    <property type="entry name" value="Znf_PHD-finger"/>
</dbReference>
<evidence type="ECO:0000256" key="7">
    <source>
        <dbReference type="ARBA" id="ARBA00023242"/>
    </source>
</evidence>
<evidence type="ECO:0000313" key="12">
    <source>
        <dbReference type="EMBL" id="KZM91804.1"/>
    </source>
</evidence>
<dbReference type="Gene3D" id="3.40.50.10810">
    <property type="entry name" value="Tandem AAA-ATPase domain"/>
    <property type="match status" value="1"/>
</dbReference>
<evidence type="ECO:0000256" key="8">
    <source>
        <dbReference type="PROSITE-ProRule" id="PRU00146"/>
    </source>
</evidence>
<dbReference type="PROSITE" id="PS50016">
    <property type="entry name" value="ZF_PHD_2"/>
    <property type="match status" value="1"/>
</dbReference>
<dbReference type="EMBL" id="LNRQ01000006">
    <property type="protein sequence ID" value="KZM91804.1"/>
    <property type="molecule type" value="Genomic_DNA"/>
</dbReference>
<dbReference type="STRING" id="79200.A0A164WHW9"/>
<keyword evidence="3" id="KW-0547">Nucleotide-binding</keyword>
<dbReference type="InterPro" id="IPR001965">
    <property type="entry name" value="Znf_PHD"/>
</dbReference>
<dbReference type="Gramene" id="KZM91804">
    <property type="protein sequence ID" value="KZM91804"/>
    <property type="gene ID" value="DCAR_020831"/>
</dbReference>
<dbReference type="GO" id="GO:0000785">
    <property type="term" value="C:chromatin"/>
    <property type="evidence" value="ECO:0007669"/>
    <property type="project" value="TreeGrafter"/>
</dbReference>
<evidence type="ECO:0000259" key="10">
    <source>
        <dbReference type="PROSITE" id="PS50013"/>
    </source>
</evidence>
<accession>A0A164WHW9</accession>
<dbReference type="InterPro" id="IPR000330">
    <property type="entry name" value="SNF2_N"/>
</dbReference>
<dbReference type="InterPro" id="IPR016197">
    <property type="entry name" value="Chromo-like_dom_sf"/>
</dbReference>
<dbReference type="Pfam" id="PF00176">
    <property type="entry name" value="SNF2-rel_dom"/>
    <property type="match status" value="1"/>
</dbReference>
<dbReference type="SMART" id="SM00249">
    <property type="entry name" value="PHD"/>
    <property type="match status" value="1"/>
</dbReference>
<evidence type="ECO:0000259" key="11">
    <source>
        <dbReference type="PROSITE" id="PS50016"/>
    </source>
</evidence>
<evidence type="ECO:0000256" key="4">
    <source>
        <dbReference type="ARBA" id="ARBA00022771"/>
    </source>
</evidence>
<dbReference type="InterPro" id="IPR038718">
    <property type="entry name" value="SNF2-like_sf"/>
</dbReference>
<dbReference type="Gene3D" id="6.10.250.1310">
    <property type="match status" value="1"/>
</dbReference>
<evidence type="ECO:0000256" key="5">
    <source>
        <dbReference type="ARBA" id="ARBA00022833"/>
    </source>
</evidence>
<dbReference type="Gene3D" id="3.30.40.10">
    <property type="entry name" value="Zinc/RING finger domain, C3HC4 (zinc finger)"/>
    <property type="match status" value="1"/>
</dbReference>